<evidence type="ECO:0000259" key="5">
    <source>
        <dbReference type="Pfam" id="PF25917"/>
    </source>
</evidence>
<dbReference type="NCBIfam" id="TIGR01730">
    <property type="entry name" value="RND_mfp"/>
    <property type="match status" value="1"/>
</dbReference>
<dbReference type="Gene3D" id="2.40.420.20">
    <property type="match status" value="1"/>
</dbReference>
<reference evidence="8 9" key="2">
    <citation type="submission" date="2019-01" db="EMBL/GenBank/DDBJ databases">
        <title>Motilimonas pumilus sp. nov., isolated from the gut of sea cucumber (Apostichopus japonicus).</title>
        <authorList>
            <person name="Wang F.-Q."/>
            <person name="Ren L.-H."/>
            <person name="Lin Y.-W."/>
            <person name="Sun G.-H."/>
            <person name="Du Z.-J."/>
            <person name="Zhao J.-X."/>
            <person name="Liu X.-J."/>
            <person name="Liu L.-J."/>
        </authorList>
    </citation>
    <scope>NUCLEOTIDE SEQUENCE [LARGE SCALE GENOMIC DNA]</scope>
    <source>
        <strain evidence="8 9">PLHSC7-2</strain>
    </source>
</reference>
<dbReference type="InterPro" id="IPR058792">
    <property type="entry name" value="Beta-barrel_RND_2"/>
</dbReference>
<sequence length="368" mass="40545">MFQSHYLWERTVATLNPFRAFAPKRALLAGSVALSLLLTGCSDTSQPDTAAKVVRPVSSEIVSNHDQQQLHFSGTVSASTRAELSFQSSGRIVELMAKEGSQVSQGDVLARLDAANAQIGLALARTELENAKVEYQRANTLFNGQHGISKSQLDEITLRYHMAQNKLKEAQKKLDDTYLIAPFDGVISRQSANNYTVIQANETIFTLHDLSQMEVVIDVPEAVMVSTTPKANIFATSPLFPKHTFALHVSEYQTEPDPMTRTYQVTLGLETQSGAQLLPGMHVQVVSQWQPETSHVSVPLTAISPDNLGHQYVWVIDNQSRLNKRQIETGSLQGNRVQVLASLQAGEHIVTSGTQRLSQGLQVRPLYQ</sequence>
<evidence type="ECO:0000259" key="7">
    <source>
        <dbReference type="Pfam" id="PF25967"/>
    </source>
</evidence>
<dbReference type="Gene3D" id="1.10.287.470">
    <property type="entry name" value="Helix hairpin bin"/>
    <property type="match status" value="1"/>
</dbReference>
<accession>A0A418YEH7</accession>
<comment type="caution">
    <text evidence="8">The sequence shown here is derived from an EMBL/GenBank/DDBJ whole genome shotgun (WGS) entry which is preliminary data.</text>
</comment>
<comment type="subcellular location">
    <subcellularLocation>
        <location evidence="1">Cell envelope</location>
    </subcellularLocation>
</comment>
<protein>
    <submittedName>
        <fullName evidence="8">Efflux RND transporter periplasmic adaptor subunit</fullName>
    </submittedName>
</protein>
<evidence type="ECO:0000256" key="1">
    <source>
        <dbReference type="ARBA" id="ARBA00004196"/>
    </source>
</evidence>
<evidence type="ECO:0000256" key="2">
    <source>
        <dbReference type="ARBA" id="ARBA00009477"/>
    </source>
</evidence>
<keyword evidence="3" id="KW-0813">Transport</keyword>
<reference evidence="8 9" key="1">
    <citation type="submission" date="2018-09" db="EMBL/GenBank/DDBJ databases">
        <authorList>
            <person name="Wang F."/>
        </authorList>
    </citation>
    <scope>NUCLEOTIDE SEQUENCE [LARGE SCALE GENOMIC DNA]</scope>
    <source>
        <strain evidence="8 9">PLHSC7-2</strain>
    </source>
</reference>
<evidence type="ECO:0000313" key="8">
    <source>
        <dbReference type="EMBL" id="RJG47542.1"/>
    </source>
</evidence>
<comment type="similarity">
    <text evidence="2">Belongs to the membrane fusion protein (MFP) (TC 8.A.1) family.</text>
</comment>
<feature type="domain" description="Multidrug resistance protein MdtA-like C-terminal permuted SH3" evidence="7">
    <location>
        <begin position="296"/>
        <end position="356"/>
    </location>
</feature>
<dbReference type="Proteomes" id="UP000283255">
    <property type="component" value="Unassembled WGS sequence"/>
</dbReference>
<dbReference type="GO" id="GO:0015562">
    <property type="term" value="F:efflux transmembrane transporter activity"/>
    <property type="evidence" value="ECO:0007669"/>
    <property type="project" value="TreeGrafter"/>
</dbReference>
<proteinExistence type="inferred from homology"/>
<dbReference type="SUPFAM" id="SSF111369">
    <property type="entry name" value="HlyD-like secretion proteins"/>
    <property type="match status" value="1"/>
</dbReference>
<evidence type="ECO:0000256" key="3">
    <source>
        <dbReference type="ARBA" id="ARBA00022448"/>
    </source>
</evidence>
<dbReference type="InterPro" id="IPR006143">
    <property type="entry name" value="RND_pump_MFP"/>
</dbReference>
<keyword evidence="4" id="KW-0175">Coiled coil</keyword>
<dbReference type="InterPro" id="IPR058627">
    <property type="entry name" value="MdtA-like_C"/>
</dbReference>
<organism evidence="8 9">
    <name type="scientific">Motilimonas pumila</name>
    <dbReference type="NCBI Taxonomy" id="2303987"/>
    <lineage>
        <taxon>Bacteria</taxon>
        <taxon>Pseudomonadati</taxon>
        <taxon>Pseudomonadota</taxon>
        <taxon>Gammaproteobacteria</taxon>
        <taxon>Alteromonadales</taxon>
        <taxon>Alteromonadales genera incertae sedis</taxon>
        <taxon>Motilimonas</taxon>
    </lineage>
</organism>
<name>A0A418YEH7_9GAMM</name>
<feature type="coiled-coil region" evidence="4">
    <location>
        <begin position="121"/>
        <end position="173"/>
    </location>
</feature>
<evidence type="ECO:0000259" key="6">
    <source>
        <dbReference type="Pfam" id="PF25954"/>
    </source>
</evidence>
<dbReference type="GO" id="GO:1990281">
    <property type="term" value="C:efflux pump complex"/>
    <property type="evidence" value="ECO:0007669"/>
    <property type="project" value="TreeGrafter"/>
</dbReference>
<evidence type="ECO:0000256" key="4">
    <source>
        <dbReference type="SAM" id="Coils"/>
    </source>
</evidence>
<feature type="domain" description="CusB-like beta-barrel" evidence="6">
    <location>
        <begin position="215"/>
        <end position="286"/>
    </location>
</feature>
<dbReference type="InterPro" id="IPR058625">
    <property type="entry name" value="MdtA-like_BSH"/>
</dbReference>
<dbReference type="Pfam" id="PF25917">
    <property type="entry name" value="BSH_RND"/>
    <property type="match status" value="1"/>
</dbReference>
<feature type="domain" description="Multidrug resistance protein MdtA-like barrel-sandwich hybrid" evidence="5">
    <location>
        <begin position="82"/>
        <end position="204"/>
    </location>
</feature>
<dbReference type="Pfam" id="PF25967">
    <property type="entry name" value="RND-MFP_C"/>
    <property type="match status" value="1"/>
</dbReference>
<dbReference type="PANTHER" id="PTHR30469">
    <property type="entry name" value="MULTIDRUG RESISTANCE PROTEIN MDTA"/>
    <property type="match status" value="1"/>
</dbReference>
<gene>
    <name evidence="8" type="ORF">D1Z90_10405</name>
</gene>
<dbReference type="Gene3D" id="2.40.30.170">
    <property type="match status" value="1"/>
</dbReference>
<keyword evidence="9" id="KW-1185">Reference proteome</keyword>
<dbReference type="AlphaFoldDB" id="A0A418YEH7"/>
<dbReference type="Gene3D" id="2.40.50.100">
    <property type="match status" value="1"/>
</dbReference>
<dbReference type="PANTHER" id="PTHR30469:SF20">
    <property type="entry name" value="EFFLUX RND TRANSPORTER PERIPLASMIC ADAPTOR SUBUNIT"/>
    <property type="match status" value="1"/>
</dbReference>
<dbReference type="EMBL" id="QZCH01000012">
    <property type="protein sequence ID" value="RJG47542.1"/>
    <property type="molecule type" value="Genomic_DNA"/>
</dbReference>
<evidence type="ECO:0000313" key="9">
    <source>
        <dbReference type="Proteomes" id="UP000283255"/>
    </source>
</evidence>
<dbReference type="Pfam" id="PF25954">
    <property type="entry name" value="Beta-barrel_RND_2"/>
    <property type="match status" value="1"/>
</dbReference>